<feature type="region of interest" description="Disordered" evidence="1">
    <location>
        <begin position="151"/>
        <end position="173"/>
    </location>
</feature>
<sequence length="173" mass="20619">MKKGYFVKYTGINASVNHNGQYLNAYNFRPGNEKNQNWVEIHELDFEWYKKKAKKNADWHVKEDEVAEVVTKYYAKFLGVGKEKKFEITRYDQDNYGNKIKGTERDYVFPKDEWKEIQQIDAAFFQKKATNDFWEYDKRIITEKTVEEVVEPEPKKKGKKVPEPTVETTEVVE</sequence>
<accession>A0A0F9A1D2</accession>
<reference evidence="2" key="1">
    <citation type="journal article" date="2015" name="Nature">
        <title>Complex archaea that bridge the gap between prokaryotes and eukaryotes.</title>
        <authorList>
            <person name="Spang A."/>
            <person name="Saw J.H."/>
            <person name="Jorgensen S.L."/>
            <person name="Zaremba-Niedzwiedzka K."/>
            <person name="Martijn J."/>
            <person name="Lind A.E."/>
            <person name="van Eijk R."/>
            <person name="Schleper C."/>
            <person name="Guy L."/>
            <person name="Ettema T.J."/>
        </authorList>
    </citation>
    <scope>NUCLEOTIDE SEQUENCE</scope>
</reference>
<comment type="caution">
    <text evidence="2">The sequence shown here is derived from an EMBL/GenBank/DDBJ whole genome shotgun (WGS) entry which is preliminary data.</text>
</comment>
<protein>
    <submittedName>
        <fullName evidence="2">Uncharacterized protein</fullName>
    </submittedName>
</protein>
<evidence type="ECO:0000256" key="1">
    <source>
        <dbReference type="SAM" id="MobiDB-lite"/>
    </source>
</evidence>
<evidence type="ECO:0000313" key="2">
    <source>
        <dbReference type="EMBL" id="KKL00998.1"/>
    </source>
</evidence>
<organism evidence="2">
    <name type="scientific">marine sediment metagenome</name>
    <dbReference type="NCBI Taxonomy" id="412755"/>
    <lineage>
        <taxon>unclassified sequences</taxon>
        <taxon>metagenomes</taxon>
        <taxon>ecological metagenomes</taxon>
    </lineage>
</organism>
<gene>
    <name evidence="2" type="ORF">LCGC14_2627580</name>
</gene>
<proteinExistence type="predicted"/>
<name>A0A0F9A1D2_9ZZZZ</name>
<dbReference type="EMBL" id="LAZR01044985">
    <property type="protein sequence ID" value="KKL00998.1"/>
    <property type="molecule type" value="Genomic_DNA"/>
</dbReference>
<dbReference type="AlphaFoldDB" id="A0A0F9A1D2"/>
<feature type="compositionally biased region" description="Low complexity" evidence="1">
    <location>
        <begin position="163"/>
        <end position="173"/>
    </location>
</feature>